<accession>A0A916Z5V9</accession>
<reference evidence="1" key="1">
    <citation type="journal article" date="2014" name="Int. J. Syst. Evol. Microbiol.">
        <title>Complete genome sequence of Corynebacterium casei LMG S-19264T (=DSM 44701T), isolated from a smear-ripened cheese.</title>
        <authorList>
            <consortium name="US DOE Joint Genome Institute (JGI-PGF)"/>
            <person name="Walter F."/>
            <person name="Albersmeier A."/>
            <person name="Kalinowski J."/>
            <person name="Ruckert C."/>
        </authorList>
    </citation>
    <scope>NUCLEOTIDE SEQUENCE</scope>
    <source>
        <strain evidence="1">CGMCC 1.15360</strain>
    </source>
</reference>
<dbReference type="Proteomes" id="UP000612349">
    <property type="component" value="Unassembled WGS sequence"/>
</dbReference>
<reference evidence="1" key="2">
    <citation type="submission" date="2020-09" db="EMBL/GenBank/DDBJ databases">
        <authorList>
            <person name="Sun Q."/>
            <person name="Zhou Y."/>
        </authorList>
    </citation>
    <scope>NUCLEOTIDE SEQUENCE</scope>
    <source>
        <strain evidence="1">CGMCC 1.15360</strain>
    </source>
</reference>
<comment type="caution">
    <text evidence="1">The sequence shown here is derived from an EMBL/GenBank/DDBJ whole genome shotgun (WGS) entry which is preliminary data.</text>
</comment>
<dbReference type="AlphaFoldDB" id="A0A916Z5V9"/>
<gene>
    <name evidence="1" type="ORF">GCM10010990_29680</name>
</gene>
<sequence length="97" mass="10445">MKIAIALLPMLMAGCGQVGDAAHYAVGSADDLGKMRVAAHDCGASQMRIDKVDDTQWVFVTYGASAAAKDCFRKWVHDNAPDIELTAPRLKEMGYDA</sequence>
<keyword evidence="2" id="KW-1185">Reference proteome</keyword>
<name>A0A916Z5V9_9SPHN</name>
<protein>
    <recommendedName>
        <fullName evidence="3">Lipoprotein</fullName>
    </recommendedName>
</protein>
<proteinExistence type="predicted"/>
<evidence type="ECO:0008006" key="3">
    <source>
        <dbReference type="Google" id="ProtNLM"/>
    </source>
</evidence>
<organism evidence="1 2">
    <name type="scientific">Croceicoccus mobilis</name>
    <dbReference type="NCBI Taxonomy" id="1703339"/>
    <lineage>
        <taxon>Bacteria</taxon>
        <taxon>Pseudomonadati</taxon>
        <taxon>Pseudomonadota</taxon>
        <taxon>Alphaproteobacteria</taxon>
        <taxon>Sphingomonadales</taxon>
        <taxon>Erythrobacteraceae</taxon>
        <taxon>Croceicoccus</taxon>
    </lineage>
</organism>
<dbReference type="EMBL" id="BMIP01000007">
    <property type="protein sequence ID" value="GGD77956.1"/>
    <property type="molecule type" value="Genomic_DNA"/>
</dbReference>
<evidence type="ECO:0000313" key="2">
    <source>
        <dbReference type="Proteomes" id="UP000612349"/>
    </source>
</evidence>
<evidence type="ECO:0000313" key="1">
    <source>
        <dbReference type="EMBL" id="GGD77956.1"/>
    </source>
</evidence>
<dbReference type="RefSeq" id="WP_156521846.1">
    <property type="nucleotide sequence ID" value="NZ_BMIP01000007.1"/>
</dbReference>
<dbReference type="PROSITE" id="PS51257">
    <property type="entry name" value="PROKAR_LIPOPROTEIN"/>
    <property type="match status" value="1"/>
</dbReference>